<dbReference type="PROSITE" id="PS51257">
    <property type="entry name" value="PROKAR_LIPOPROTEIN"/>
    <property type="match status" value="1"/>
</dbReference>
<gene>
    <name evidence="4" type="ORF">CTLFYP3_00538</name>
</gene>
<evidence type="ECO:0000259" key="3">
    <source>
        <dbReference type="SMART" id="SM00909"/>
    </source>
</evidence>
<reference evidence="4" key="1">
    <citation type="submission" date="2019-11" db="EMBL/GenBank/DDBJ databases">
        <authorList>
            <person name="Feng L."/>
        </authorList>
    </citation>
    <scope>NUCLEOTIDE SEQUENCE</scope>
    <source>
        <strain evidence="4">CTertiumLFYP3</strain>
    </source>
</reference>
<feature type="chain" id="PRO_5039182032" evidence="2">
    <location>
        <begin position="21"/>
        <end position="205"/>
    </location>
</feature>
<evidence type="ECO:0000313" key="4">
    <source>
        <dbReference type="EMBL" id="VYT72658.1"/>
    </source>
</evidence>
<feature type="domain" description="GerMN" evidence="3">
    <location>
        <begin position="96"/>
        <end position="185"/>
    </location>
</feature>
<dbReference type="SMART" id="SM00909">
    <property type="entry name" value="Germane"/>
    <property type="match status" value="1"/>
</dbReference>
<protein>
    <submittedName>
        <fullName evidence="4">Sporulation and spore germination</fullName>
    </submittedName>
</protein>
<keyword evidence="2" id="KW-0732">Signal</keyword>
<dbReference type="RefSeq" id="WP_156624700.1">
    <property type="nucleotide sequence ID" value="NZ_CACRTO010000005.1"/>
</dbReference>
<accession>A0A6N2Z3N4</accession>
<feature type="region of interest" description="Disordered" evidence="1">
    <location>
        <begin position="28"/>
        <end position="61"/>
    </location>
</feature>
<dbReference type="AlphaFoldDB" id="A0A6N2Z3N4"/>
<evidence type="ECO:0000256" key="2">
    <source>
        <dbReference type="SAM" id="SignalP"/>
    </source>
</evidence>
<name>A0A6N2Z3N4_9CLOT</name>
<dbReference type="Pfam" id="PF10646">
    <property type="entry name" value="Germane"/>
    <property type="match status" value="1"/>
</dbReference>
<proteinExistence type="predicted"/>
<feature type="signal peptide" evidence="2">
    <location>
        <begin position="1"/>
        <end position="20"/>
    </location>
</feature>
<organism evidence="4">
    <name type="scientific">Clostridium tertium</name>
    <dbReference type="NCBI Taxonomy" id="1559"/>
    <lineage>
        <taxon>Bacteria</taxon>
        <taxon>Bacillati</taxon>
        <taxon>Bacillota</taxon>
        <taxon>Clostridia</taxon>
        <taxon>Eubacteriales</taxon>
        <taxon>Clostridiaceae</taxon>
        <taxon>Clostridium</taxon>
    </lineage>
</organism>
<feature type="compositionally biased region" description="Acidic residues" evidence="1">
    <location>
        <begin position="38"/>
        <end position="50"/>
    </location>
</feature>
<evidence type="ECO:0000256" key="1">
    <source>
        <dbReference type="SAM" id="MobiDB-lite"/>
    </source>
</evidence>
<dbReference type="InterPro" id="IPR019606">
    <property type="entry name" value="GerMN"/>
</dbReference>
<dbReference type="EMBL" id="CACRTO010000005">
    <property type="protein sequence ID" value="VYT72658.1"/>
    <property type="molecule type" value="Genomic_DNA"/>
</dbReference>
<sequence length="205" mass="22706">MKKKIIATVLSLSLPFLLLACTSDNDKENLTNKPNIEDQTDNDTNEEINNEETNNKETNKKDEVITEDANIYYYDVVTDRIVYINKTITIKDKAVGTALVNELKTSPGNDISPAIADEINLKSATLDKENDIITLDFSSNFVSAQNLGGGSESQTLSAICNTFGDYYDVNNVIITIEGKPYSSGHILMKEGEPFKVNLENITELK</sequence>